<dbReference type="PROSITE" id="PS50003">
    <property type="entry name" value="PH_DOMAIN"/>
    <property type="match status" value="1"/>
</dbReference>
<feature type="region of interest" description="Disordered" evidence="2">
    <location>
        <begin position="128"/>
        <end position="186"/>
    </location>
</feature>
<feature type="domain" description="PH" evidence="3">
    <location>
        <begin position="453"/>
        <end position="582"/>
    </location>
</feature>
<dbReference type="Proteomes" id="UP000799772">
    <property type="component" value="Unassembled WGS sequence"/>
</dbReference>
<dbReference type="InterPro" id="IPR000904">
    <property type="entry name" value="Sec7_dom"/>
</dbReference>
<dbReference type="GO" id="GO:0005085">
    <property type="term" value="F:guanyl-nucleotide exchange factor activity"/>
    <property type="evidence" value="ECO:0007669"/>
    <property type="project" value="InterPro"/>
</dbReference>
<gene>
    <name evidence="5" type="ORF">NA57DRAFT_36333</name>
</gene>
<feature type="compositionally biased region" description="Polar residues" evidence="2">
    <location>
        <begin position="912"/>
        <end position="929"/>
    </location>
</feature>
<accession>A0A9P4IJZ8</accession>
<feature type="compositionally biased region" description="Acidic residues" evidence="2">
    <location>
        <begin position="1124"/>
        <end position="1133"/>
    </location>
</feature>
<feature type="compositionally biased region" description="Polar residues" evidence="2">
    <location>
        <begin position="1098"/>
        <end position="1120"/>
    </location>
</feature>
<feature type="compositionally biased region" description="Polar residues" evidence="2">
    <location>
        <begin position="87"/>
        <end position="97"/>
    </location>
</feature>
<feature type="region of interest" description="Disordered" evidence="2">
    <location>
        <begin position="1"/>
        <end position="112"/>
    </location>
</feature>
<evidence type="ECO:0000259" key="4">
    <source>
        <dbReference type="PROSITE" id="PS50190"/>
    </source>
</evidence>
<evidence type="ECO:0000256" key="1">
    <source>
        <dbReference type="SAM" id="Coils"/>
    </source>
</evidence>
<feature type="compositionally biased region" description="Polar residues" evidence="2">
    <location>
        <begin position="845"/>
        <end position="855"/>
    </location>
</feature>
<feature type="compositionally biased region" description="Polar residues" evidence="2">
    <location>
        <begin position="729"/>
        <end position="752"/>
    </location>
</feature>
<dbReference type="Gene3D" id="1.10.1000.11">
    <property type="entry name" value="Arf Nucleotide-binding Site Opener,domain 2"/>
    <property type="match status" value="1"/>
</dbReference>
<comment type="caution">
    <text evidence="5">The sequence shown here is derived from an EMBL/GenBank/DDBJ whole genome shotgun (WGS) entry which is preliminary data.</text>
</comment>
<dbReference type="EMBL" id="ML978124">
    <property type="protein sequence ID" value="KAF2100635.1"/>
    <property type="molecule type" value="Genomic_DNA"/>
</dbReference>
<dbReference type="GO" id="GO:0032012">
    <property type="term" value="P:regulation of ARF protein signal transduction"/>
    <property type="evidence" value="ECO:0007669"/>
    <property type="project" value="InterPro"/>
</dbReference>
<organism evidence="5 6">
    <name type="scientific">Rhizodiscina lignyota</name>
    <dbReference type="NCBI Taxonomy" id="1504668"/>
    <lineage>
        <taxon>Eukaryota</taxon>
        <taxon>Fungi</taxon>
        <taxon>Dikarya</taxon>
        <taxon>Ascomycota</taxon>
        <taxon>Pezizomycotina</taxon>
        <taxon>Dothideomycetes</taxon>
        <taxon>Pleosporomycetidae</taxon>
        <taxon>Aulographales</taxon>
        <taxon>Rhizodiscinaceae</taxon>
        <taxon>Rhizodiscina</taxon>
    </lineage>
</organism>
<feature type="region of interest" description="Disordered" evidence="2">
    <location>
        <begin position="1036"/>
        <end position="1162"/>
    </location>
</feature>
<evidence type="ECO:0000313" key="5">
    <source>
        <dbReference type="EMBL" id="KAF2100635.1"/>
    </source>
</evidence>
<feature type="compositionally biased region" description="Polar residues" evidence="2">
    <location>
        <begin position="879"/>
        <end position="895"/>
    </location>
</feature>
<feature type="compositionally biased region" description="Basic and acidic residues" evidence="2">
    <location>
        <begin position="1"/>
        <end position="22"/>
    </location>
</feature>
<feature type="compositionally biased region" description="Polar residues" evidence="2">
    <location>
        <begin position="58"/>
        <end position="79"/>
    </location>
</feature>
<dbReference type="SUPFAM" id="SSF50729">
    <property type="entry name" value="PH domain-like"/>
    <property type="match status" value="1"/>
</dbReference>
<dbReference type="PANTHER" id="PTHR10663">
    <property type="entry name" value="GUANYL-NUCLEOTIDE EXCHANGE FACTOR"/>
    <property type="match status" value="1"/>
</dbReference>
<dbReference type="Gene3D" id="2.30.29.30">
    <property type="entry name" value="Pleckstrin-homology domain (PH domain)/Phosphotyrosine-binding domain (PTB)"/>
    <property type="match status" value="1"/>
</dbReference>
<feature type="compositionally biased region" description="Pro residues" evidence="2">
    <location>
        <begin position="818"/>
        <end position="828"/>
    </location>
</feature>
<dbReference type="InterPro" id="IPR035999">
    <property type="entry name" value="Sec7_dom_sf"/>
</dbReference>
<dbReference type="OrthoDB" id="430364at2759"/>
<reference evidence="5" key="1">
    <citation type="journal article" date="2020" name="Stud. Mycol.">
        <title>101 Dothideomycetes genomes: a test case for predicting lifestyles and emergence of pathogens.</title>
        <authorList>
            <person name="Haridas S."/>
            <person name="Albert R."/>
            <person name="Binder M."/>
            <person name="Bloem J."/>
            <person name="Labutti K."/>
            <person name="Salamov A."/>
            <person name="Andreopoulos B."/>
            <person name="Baker S."/>
            <person name="Barry K."/>
            <person name="Bills G."/>
            <person name="Bluhm B."/>
            <person name="Cannon C."/>
            <person name="Castanera R."/>
            <person name="Culley D."/>
            <person name="Daum C."/>
            <person name="Ezra D."/>
            <person name="Gonzalez J."/>
            <person name="Henrissat B."/>
            <person name="Kuo A."/>
            <person name="Liang C."/>
            <person name="Lipzen A."/>
            <person name="Lutzoni F."/>
            <person name="Magnuson J."/>
            <person name="Mondo S."/>
            <person name="Nolan M."/>
            <person name="Ohm R."/>
            <person name="Pangilinan J."/>
            <person name="Park H.-J."/>
            <person name="Ramirez L."/>
            <person name="Alfaro M."/>
            <person name="Sun H."/>
            <person name="Tritt A."/>
            <person name="Yoshinaga Y."/>
            <person name="Zwiers L.-H."/>
            <person name="Turgeon B."/>
            <person name="Goodwin S."/>
            <person name="Spatafora J."/>
            <person name="Crous P."/>
            <person name="Grigoriev I."/>
        </authorList>
    </citation>
    <scope>NUCLEOTIDE SEQUENCE</scope>
    <source>
        <strain evidence="5">CBS 133067</strain>
    </source>
</reference>
<feature type="region of interest" description="Disordered" evidence="2">
    <location>
        <begin position="769"/>
        <end position="989"/>
    </location>
</feature>
<feature type="domain" description="SEC7" evidence="4">
    <location>
        <begin position="169"/>
        <end position="343"/>
    </location>
</feature>
<dbReference type="InterPro" id="IPR023394">
    <property type="entry name" value="Sec7_C_sf"/>
</dbReference>
<dbReference type="Pfam" id="PF01369">
    <property type="entry name" value="Sec7"/>
    <property type="match status" value="1"/>
</dbReference>
<proteinExistence type="predicted"/>
<evidence type="ECO:0000313" key="6">
    <source>
        <dbReference type="Proteomes" id="UP000799772"/>
    </source>
</evidence>
<feature type="region of interest" description="Disordered" evidence="2">
    <location>
        <begin position="729"/>
        <end position="754"/>
    </location>
</feature>
<dbReference type="PANTHER" id="PTHR10663:SF405">
    <property type="entry name" value="ARF GUANINE NUCLEOTIDE EXCHANGE FACTOR SYT1"/>
    <property type="match status" value="1"/>
</dbReference>
<dbReference type="SMART" id="SM00222">
    <property type="entry name" value="Sec7"/>
    <property type="match status" value="1"/>
</dbReference>
<evidence type="ECO:0000256" key="2">
    <source>
        <dbReference type="SAM" id="MobiDB-lite"/>
    </source>
</evidence>
<keyword evidence="1" id="KW-0175">Coiled coil</keyword>
<dbReference type="SUPFAM" id="SSF48425">
    <property type="entry name" value="Sec7 domain"/>
    <property type="match status" value="1"/>
</dbReference>
<feature type="compositionally biased region" description="Basic and acidic residues" evidence="2">
    <location>
        <begin position="941"/>
        <end position="950"/>
    </location>
</feature>
<dbReference type="AlphaFoldDB" id="A0A9P4IJZ8"/>
<dbReference type="InterPro" id="IPR001849">
    <property type="entry name" value="PH_domain"/>
</dbReference>
<dbReference type="PROSITE" id="PS50190">
    <property type="entry name" value="SEC7"/>
    <property type="match status" value="1"/>
</dbReference>
<protein>
    <submittedName>
        <fullName evidence="5">Uncharacterized protein</fullName>
    </submittedName>
</protein>
<evidence type="ECO:0000259" key="3">
    <source>
        <dbReference type="PROSITE" id="PS50003"/>
    </source>
</evidence>
<dbReference type="InterPro" id="IPR011993">
    <property type="entry name" value="PH-like_dom_sf"/>
</dbReference>
<feature type="compositionally biased region" description="Polar residues" evidence="2">
    <location>
        <begin position="1070"/>
        <end position="1079"/>
    </location>
</feature>
<feature type="coiled-coil region" evidence="1">
    <location>
        <begin position="638"/>
        <end position="672"/>
    </location>
</feature>
<feature type="compositionally biased region" description="Low complexity" evidence="2">
    <location>
        <begin position="1052"/>
        <end position="1065"/>
    </location>
</feature>
<name>A0A9P4IJZ8_9PEZI</name>
<keyword evidence="6" id="KW-1185">Reference proteome</keyword>
<sequence length="1162" mass="127490">MTNGREPIETTDHAERIQDNNKARRPPAPHSKSWIPRRNKHRTSLFPLPVKIPPPQFPNTAPATPRASTSGISSGSPNRSPGEYSPPLTSIRRTSTADGADADHPPLPSPHNATLAAASIQFAAPGGALLRNDSTSGRSDRSTPALAPPLPFKVRNRSGTLGSAGARSEDGPMPPPTPPNVGGGRETAGKYLARVEECVDKSQIASVLSKEQDDFFPTVMRSFMRKFLFFGDPLDMAIRKLLMEVDLPKETQQIDRVLQSFADRYHECNPGIFVDSDKAYFIAFSILILQTDAFNKNNKRKMSKPDYLKNSSVEGVSDDVLGCFYDNIVYTPFIRVEDEIDAKNSVRKHKKTLVRHGTVEQLKKAAKEPIDPYALILEGRLDVLRPPLREVMNLDDPYTYLGTAPTLDVRDLNKNSKCGVLQIESLRSRPDAFLSPSTIDNPEGARSGLVDLPVDKVGVLWRKDPKKKTARSPWQEWGAILTGSGLSFFRNAGWVKNLMHQHDTHVKHGHGGGSVIFRPPIQMFKPDYFLPTENGVALYDNSYRRHKNGFVFFTHSGTEEVFLADNEPELNDWLAKLNHQASYRTAGIRPRGLVGGNYEGQRQRALRRLQSSNSTRTIQTPTGEVTIQSGNIDFLLAQQISAARRENMQKKIEEFEERLSAAIRQLDGQLRDARHLLVLAPIQQKTREQLVHCAGRIAAQLKWIRIDIWRMKCHRDILALDLEEENKLAGNTPTRSPRLQPQATSPVPSSTHSTERLAHLNDLLRLGTSASGDAEDVPELPELPEPRSPTTSARPDTKGTTQSSQSTSEDEVYKTPPENTPQPSPAFPPAVWGPVTPRTPLPREPSTTSQISQSPKLDVGAFPSSMASATASEAPPDSPNISEYNSPISENTATESKPRPLPSPFDGRPGTASDSELEQQTPASGGSPESKTKTRRSLKGTLREVRESPMGHHRSRKGKDSNSSGILSMSDIGIPEAESEGLSRTKGSFTVHGKKASVVTFGSEWQDMSPEEKLKLRKQAQAQSNELAIIPTVAEPAELNDADVVPTKKSTRTASSSSVQSAPVVDLRRGSSTTAQSDGNARIAPAQSIRERMAARKQSYQSTRGISRTTSEEASLSKKSSVAEETEEDEVNENEQAPQLEGADGNSGLKKIPSAQPQPVEA</sequence>